<feature type="coiled-coil region" evidence="1">
    <location>
        <begin position="269"/>
        <end position="334"/>
    </location>
</feature>
<dbReference type="InterPro" id="IPR018306">
    <property type="entry name" value="Phage_T5_Orf172_DNA-bd"/>
</dbReference>
<reference evidence="3" key="2">
    <citation type="submission" date="2023-02" db="EMBL/GenBank/DDBJ databases">
        <authorList>
            <person name="Sun Q."/>
            <person name="Mori K."/>
        </authorList>
    </citation>
    <scope>NUCLEOTIDE SEQUENCE</scope>
    <source>
        <strain evidence="3">NBRC 112290</strain>
    </source>
</reference>
<name>A0AA37XI04_9MICO</name>
<dbReference type="RefSeq" id="WP_284252996.1">
    <property type="nucleotide sequence ID" value="NZ_BSUM01000004.1"/>
</dbReference>
<keyword evidence="5" id="KW-1185">Reference proteome</keyword>
<organism evidence="3 5">
    <name type="scientific">Litorihabitans aurantiacus</name>
    <dbReference type="NCBI Taxonomy" id="1930061"/>
    <lineage>
        <taxon>Bacteria</taxon>
        <taxon>Bacillati</taxon>
        <taxon>Actinomycetota</taxon>
        <taxon>Actinomycetes</taxon>
        <taxon>Micrococcales</taxon>
        <taxon>Beutenbergiaceae</taxon>
        <taxon>Litorihabitans</taxon>
    </lineage>
</organism>
<protein>
    <recommendedName>
        <fullName evidence="2">Bacteriophage T5 Orf172 DNA-binding domain-containing protein</fullName>
    </recommendedName>
</protein>
<dbReference type="Proteomes" id="UP001157161">
    <property type="component" value="Unassembled WGS sequence"/>
</dbReference>
<gene>
    <name evidence="3" type="ORF">GCM10025875_36970</name>
    <name evidence="4" type="ORF">GCM10025875_37600</name>
</gene>
<evidence type="ECO:0000313" key="4">
    <source>
        <dbReference type="EMBL" id="GMA33768.1"/>
    </source>
</evidence>
<evidence type="ECO:0000259" key="2">
    <source>
        <dbReference type="SMART" id="SM00974"/>
    </source>
</evidence>
<feature type="coiled-coil region" evidence="1">
    <location>
        <begin position="96"/>
        <end position="130"/>
    </location>
</feature>
<dbReference type="InterPro" id="IPR018929">
    <property type="entry name" value="DUF2510"/>
</dbReference>
<reference evidence="3" key="1">
    <citation type="journal article" date="2014" name="Int. J. Syst. Evol. Microbiol.">
        <title>Complete genome sequence of Corynebacterium casei LMG S-19264T (=DSM 44701T), isolated from a smear-ripened cheese.</title>
        <authorList>
            <consortium name="US DOE Joint Genome Institute (JGI-PGF)"/>
            <person name="Walter F."/>
            <person name="Albersmeier A."/>
            <person name="Kalinowski J."/>
            <person name="Ruckert C."/>
        </authorList>
    </citation>
    <scope>NUCLEOTIDE SEQUENCE</scope>
    <source>
        <strain evidence="3">NBRC 112290</strain>
    </source>
</reference>
<dbReference type="AlphaFoldDB" id="A0AA37XI04"/>
<dbReference type="EMBL" id="BSUM01000004">
    <property type="protein sequence ID" value="GMA33705.1"/>
    <property type="molecule type" value="Genomic_DNA"/>
</dbReference>
<keyword evidence="1" id="KW-0175">Coiled coil</keyword>
<dbReference type="InterPro" id="IPR025280">
    <property type="entry name" value="SNIPE"/>
</dbReference>
<evidence type="ECO:0000256" key="1">
    <source>
        <dbReference type="SAM" id="Coils"/>
    </source>
</evidence>
<evidence type="ECO:0000313" key="3">
    <source>
        <dbReference type="EMBL" id="GMA33705.1"/>
    </source>
</evidence>
<accession>A0AA37XI04</accession>
<dbReference type="Pfam" id="PF10708">
    <property type="entry name" value="DUF2510"/>
    <property type="match status" value="1"/>
</dbReference>
<dbReference type="Pfam" id="PF13455">
    <property type="entry name" value="MUG113"/>
    <property type="match status" value="1"/>
</dbReference>
<dbReference type="Pfam" id="PF13250">
    <property type="entry name" value="SNIPE"/>
    <property type="match status" value="1"/>
</dbReference>
<sequence>MMPANWYLDPDDASLQRWWDGERWTQDRRALQDEPRPPDAPAEFSFFSGKSAAAAWRQRAEFFTARYGAERAKLEQVVGELVQARGALSRVKGMELIEVEAEIARRRGELESLTAEVAGARSVLQREREQVLEVRSVASLQDVSLFDFDHVAEGSASLANRLSEVRVKYKQLIKESRATSYSESFTFNGSAAKGKTFAKNMAKTMLAAYNAEAENAIKAVRAGGLDTARARLDRVVDRVERNGAMIDLKINAAYHRLRLEELTLAERHLHAVKVEKELERERRAELREQAKAEAELAKEKERLDKERNHYLNVIEALRQRGDEAEAAKIEAKLADVDRAIQDVDYRAANIRAGYVYVISNLGAMGERMVKIGMTRRLDPMDRVKELGDASVPFPFDVHALFFAEDAVGIENMLHRTFAEQRVNRINQRREFFYTTPTDVLDALQSHGVSLVEYAVEPEAEQYRLSIAAAGA</sequence>
<comment type="caution">
    <text evidence="3">The sequence shown here is derived from an EMBL/GenBank/DDBJ whole genome shotgun (WGS) entry which is preliminary data.</text>
</comment>
<dbReference type="EMBL" id="BSUM01000005">
    <property type="protein sequence ID" value="GMA33768.1"/>
    <property type="molecule type" value="Genomic_DNA"/>
</dbReference>
<dbReference type="SMART" id="SM00974">
    <property type="entry name" value="T5orf172"/>
    <property type="match status" value="1"/>
</dbReference>
<feature type="domain" description="Bacteriophage T5 Orf172 DNA-binding" evidence="2">
    <location>
        <begin position="363"/>
        <end position="446"/>
    </location>
</feature>
<proteinExistence type="predicted"/>
<evidence type="ECO:0000313" key="5">
    <source>
        <dbReference type="Proteomes" id="UP001157161"/>
    </source>
</evidence>